<evidence type="ECO:0000256" key="3">
    <source>
        <dbReference type="ARBA" id="ARBA00022679"/>
    </source>
</evidence>
<feature type="transmembrane region" description="Helical" evidence="7">
    <location>
        <begin position="48"/>
        <end position="66"/>
    </location>
</feature>
<dbReference type="GO" id="GO:0005886">
    <property type="term" value="C:plasma membrane"/>
    <property type="evidence" value="ECO:0007669"/>
    <property type="project" value="TreeGrafter"/>
</dbReference>
<feature type="transmembrane region" description="Helical" evidence="7">
    <location>
        <begin position="22"/>
        <end position="42"/>
    </location>
</feature>
<dbReference type="InterPro" id="IPR036890">
    <property type="entry name" value="HATPase_C_sf"/>
</dbReference>
<keyword evidence="7" id="KW-0472">Membrane</keyword>
<organism evidence="9 10">
    <name type="scientific">Hephaestia caeni</name>
    <dbReference type="NCBI Taxonomy" id="645617"/>
    <lineage>
        <taxon>Bacteria</taxon>
        <taxon>Pseudomonadati</taxon>
        <taxon>Pseudomonadota</taxon>
        <taxon>Alphaproteobacteria</taxon>
        <taxon>Sphingomonadales</taxon>
        <taxon>Sphingomonadaceae</taxon>
        <taxon>Hephaestia</taxon>
    </lineage>
</organism>
<dbReference type="PROSITE" id="PS50109">
    <property type="entry name" value="HIS_KIN"/>
    <property type="match status" value="1"/>
</dbReference>
<dbReference type="Pfam" id="PF02518">
    <property type="entry name" value="HATPase_c"/>
    <property type="match status" value="1"/>
</dbReference>
<dbReference type="InterPro" id="IPR036097">
    <property type="entry name" value="HisK_dim/P_sf"/>
</dbReference>
<feature type="transmembrane region" description="Helical" evidence="7">
    <location>
        <begin position="161"/>
        <end position="181"/>
    </location>
</feature>
<dbReference type="RefSeq" id="WP_119035397.1">
    <property type="nucleotide sequence ID" value="NZ_QXDC01000003.1"/>
</dbReference>
<feature type="transmembrane region" description="Helical" evidence="7">
    <location>
        <begin position="129"/>
        <end position="149"/>
    </location>
</feature>
<dbReference type="CDD" id="cd00075">
    <property type="entry name" value="HATPase"/>
    <property type="match status" value="1"/>
</dbReference>
<comment type="catalytic activity">
    <reaction evidence="1">
        <text>ATP + protein L-histidine = ADP + protein N-phospho-L-histidine.</text>
        <dbReference type="EC" id="2.7.13.3"/>
    </reaction>
</comment>
<evidence type="ECO:0000259" key="8">
    <source>
        <dbReference type="PROSITE" id="PS50109"/>
    </source>
</evidence>
<feature type="transmembrane region" description="Helical" evidence="7">
    <location>
        <begin position="105"/>
        <end position="122"/>
    </location>
</feature>
<evidence type="ECO:0000313" key="9">
    <source>
        <dbReference type="EMBL" id="RIA43554.1"/>
    </source>
</evidence>
<keyword evidence="7" id="KW-1133">Transmembrane helix</keyword>
<evidence type="ECO:0000256" key="2">
    <source>
        <dbReference type="ARBA" id="ARBA00012438"/>
    </source>
</evidence>
<proteinExistence type="predicted"/>
<gene>
    <name evidence="9" type="ORF">DFR49_1776</name>
</gene>
<feature type="domain" description="Histidine kinase" evidence="8">
    <location>
        <begin position="217"/>
        <end position="426"/>
    </location>
</feature>
<dbReference type="Gene3D" id="1.10.287.130">
    <property type="match status" value="1"/>
</dbReference>
<keyword evidence="3" id="KW-0808">Transferase</keyword>
<dbReference type="Gene3D" id="3.30.565.10">
    <property type="entry name" value="Histidine kinase-like ATPase, C-terminal domain"/>
    <property type="match status" value="1"/>
</dbReference>
<dbReference type="InterPro" id="IPR004358">
    <property type="entry name" value="Sig_transdc_His_kin-like_C"/>
</dbReference>
<evidence type="ECO:0000256" key="5">
    <source>
        <dbReference type="ARBA" id="ARBA00022777"/>
    </source>
</evidence>
<evidence type="ECO:0000256" key="7">
    <source>
        <dbReference type="SAM" id="Phobius"/>
    </source>
</evidence>
<dbReference type="GO" id="GO:0005524">
    <property type="term" value="F:ATP binding"/>
    <property type="evidence" value="ECO:0007669"/>
    <property type="project" value="UniProtKB-KW"/>
</dbReference>
<dbReference type="EMBL" id="QXDC01000003">
    <property type="protein sequence ID" value="RIA43554.1"/>
    <property type="molecule type" value="Genomic_DNA"/>
</dbReference>
<dbReference type="SUPFAM" id="SSF47384">
    <property type="entry name" value="Homodimeric domain of signal transducing histidine kinase"/>
    <property type="match status" value="1"/>
</dbReference>
<dbReference type="InterPro" id="IPR050980">
    <property type="entry name" value="2C_sensor_his_kinase"/>
</dbReference>
<evidence type="ECO:0000256" key="1">
    <source>
        <dbReference type="ARBA" id="ARBA00000085"/>
    </source>
</evidence>
<dbReference type="EC" id="2.7.13.3" evidence="2"/>
<keyword evidence="7" id="KW-0812">Transmembrane</keyword>
<dbReference type="SUPFAM" id="SSF55874">
    <property type="entry name" value="ATPase domain of HSP90 chaperone/DNA topoisomerase II/histidine kinase"/>
    <property type="match status" value="1"/>
</dbReference>
<dbReference type="GO" id="GO:0000155">
    <property type="term" value="F:phosphorelay sensor kinase activity"/>
    <property type="evidence" value="ECO:0007669"/>
    <property type="project" value="InterPro"/>
</dbReference>
<dbReference type="InterPro" id="IPR003594">
    <property type="entry name" value="HATPase_dom"/>
</dbReference>
<evidence type="ECO:0000256" key="6">
    <source>
        <dbReference type="ARBA" id="ARBA00022840"/>
    </source>
</evidence>
<evidence type="ECO:0000256" key="4">
    <source>
        <dbReference type="ARBA" id="ARBA00022741"/>
    </source>
</evidence>
<dbReference type="PANTHER" id="PTHR44936">
    <property type="entry name" value="SENSOR PROTEIN CREC"/>
    <property type="match status" value="1"/>
</dbReference>
<keyword evidence="4" id="KW-0547">Nucleotide-binding</keyword>
<name>A0A397PBS6_9SPHN</name>
<comment type="caution">
    <text evidence="9">The sequence shown here is derived from an EMBL/GenBank/DDBJ whole genome shotgun (WGS) entry which is preliminary data.</text>
</comment>
<feature type="transmembrane region" description="Helical" evidence="7">
    <location>
        <begin position="78"/>
        <end position="99"/>
    </location>
</feature>
<dbReference type="PANTHER" id="PTHR44936:SF10">
    <property type="entry name" value="SENSOR PROTEIN RSTB"/>
    <property type="match status" value="1"/>
</dbReference>
<keyword evidence="5 9" id="KW-0418">Kinase</keyword>
<keyword evidence="6" id="KW-0067">ATP-binding</keyword>
<sequence>MTTDIATEPPPRRAGRANFRQLIMLRWLAVSGQLATILIVTLGMGVTLPVLPMVAIIGGLVVLNLVSTARLARAESIANAEVLGGLLLDVVALTGLLYLSGGATNPFISIFLLQVVLGAILLDARSAWVLAAAAAAGFVLLVVAHRTLVLPETLRIGLFDLYILGALVSFVLVAVLLVVFVTRINANLRARDARLAALRQQAAEEDHIVRMGLLASGAAHELGTPLALVSVVLNDWAKMPDFAADAERAEDLREMQAALARCKAILTGILTSAGEARGENPEVTTLAAFVGELADEWRVQNAGCPLLLTDRATAQADPRIVADAALKQVIWNVLDNARDASNKAILLLVERTGETLSFEVRDEGPGFTPDMLAQLGRPYHSTKGRPGGGLGLFLVTNVMRKLGGRVSARNRETGGAAVRIDLPVAAIAFRPKETDDAR</sequence>
<dbReference type="AlphaFoldDB" id="A0A397PBS6"/>
<reference evidence="9 10" key="1">
    <citation type="submission" date="2018-08" db="EMBL/GenBank/DDBJ databases">
        <title>Genomic Encyclopedia of Type Strains, Phase IV (KMG-IV): sequencing the most valuable type-strain genomes for metagenomic binning, comparative biology and taxonomic classification.</title>
        <authorList>
            <person name="Goeker M."/>
        </authorList>
    </citation>
    <scope>NUCLEOTIDE SEQUENCE [LARGE SCALE GENOMIC DNA]</scope>
    <source>
        <strain evidence="9 10">DSM 25527</strain>
    </source>
</reference>
<dbReference type="OrthoDB" id="9785252at2"/>
<dbReference type="Proteomes" id="UP000266568">
    <property type="component" value="Unassembled WGS sequence"/>
</dbReference>
<protein>
    <recommendedName>
        <fullName evidence="2">histidine kinase</fullName>
        <ecNumber evidence="2">2.7.13.3</ecNumber>
    </recommendedName>
</protein>
<dbReference type="PRINTS" id="PR00344">
    <property type="entry name" value="BCTRLSENSOR"/>
</dbReference>
<keyword evidence="10" id="KW-1185">Reference proteome</keyword>
<dbReference type="InterPro" id="IPR005467">
    <property type="entry name" value="His_kinase_dom"/>
</dbReference>
<evidence type="ECO:0000313" key="10">
    <source>
        <dbReference type="Proteomes" id="UP000266568"/>
    </source>
</evidence>
<dbReference type="SMART" id="SM00387">
    <property type="entry name" value="HATPase_c"/>
    <property type="match status" value="1"/>
</dbReference>
<accession>A0A397PBS6</accession>